<feature type="transmembrane region" description="Helical" evidence="1">
    <location>
        <begin position="75"/>
        <end position="96"/>
    </location>
</feature>
<keyword evidence="1" id="KW-1133">Transmembrane helix</keyword>
<evidence type="ECO:0000313" key="3">
    <source>
        <dbReference type="Proteomes" id="UP001375370"/>
    </source>
</evidence>
<keyword evidence="3" id="KW-1185">Reference proteome</keyword>
<gene>
    <name evidence="2" type="ORF">V8247_05950</name>
</gene>
<protein>
    <recommendedName>
        <fullName evidence="4">DUF1761 domain-containing protein</fullName>
    </recommendedName>
</protein>
<dbReference type="RefSeq" id="WP_338736928.1">
    <property type="nucleotide sequence ID" value="NZ_CP146612.1"/>
</dbReference>
<feature type="transmembrane region" description="Helical" evidence="1">
    <location>
        <begin position="6"/>
        <end position="27"/>
    </location>
</feature>
<dbReference type="Proteomes" id="UP001375370">
    <property type="component" value="Chromosome"/>
</dbReference>
<dbReference type="EMBL" id="CP146612">
    <property type="protein sequence ID" value="WWX24807.1"/>
    <property type="molecule type" value="Genomic_DNA"/>
</dbReference>
<organism evidence="2 3">
    <name type="scientific">Candidatus Dehalogenimonas loeffleri</name>
    <dbReference type="NCBI Taxonomy" id="3127115"/>
    <lineage>
        <taxon>Bacteria</taxon>
        <taxon>Bacillati</taxon>
        <taxon>Chloroflexota</taxon>
        <taxon>Dehalococcoidia</taxon>
        <taxon>Dehalococcoidales</taxon>
        <taxon>Dehalococcoidaceae</taxon>
        <taxon>Dehalogenimonas</taxon>
    </lineage>
</organism>
<proteinExistence type="predicted"/>
<sequence length="126" mass="13278">MIHIIDDYFLLAGAAVAVIWGIVAVYLTRSMVRRAAESGNSGLITSLWLARNLLVVFAGLLVFGIITTLGTENSVAQPFAMLAGMTIIVLVLLTAPRAYTIMPVAGKIGVLLELLAAILILVGSVI</sequence>
<feature type="transmembrane region" description="Helical" evidence="1">
    <location>
        <begin position="108"/>
        <end position="125"/>
    </location>
</feature>
<reference evidence="2 3" key="1">
    <citation type="submission" date="2024-03" db="EMBL/GenBank/DDBJ databases">
        <title>A Dehalogenimonas Isolated from Estuarine Sediments Dihaloeliminates Chlorinated Alkanes.</title>
        <authorList>
            <person name="Yang Y."/>
            <person name="Wang H."/>
        </authorList>
    </citation>
    <scope>NUCLEOTIDE SEQUENCE [LARGE SCALE GENOMIC DNA]</scope>
    <source>
        <strain evidence="2 3">W</strain>
    </source>
</reference>
<keyword evidence="1" id="KW-0472">Membrane</keyword>
<evidence type="ECO:0000256" key="1">
    <source>
        <dbReference type="SAM" id="Phobius"/>
    </source>
</evidence>
<keyword evidence="1" id="KW-0812">Transmembrane</keyword>
<name>A0ABZ2J1L3_9CHLR</name>
<evidence type="ECO:0000313" key="2">
    <source>
        <dbReference type="EMBL" id="WWX24807.1"/>
    </source>
</evidence>
<feature type="transmembrane region" description="Helical" evidence="1">
    <location>
        <begin position="48"/>
        <end position="69"/>
    </location>
</feature>
<evidence type="ECO:0008006" key="4">
    <source>
        <dbReference type="Google" id="ProtNLM"/>
    </source>
</evidence>
<accession>A0ABZ2J1L3</accession>